<gene>
    <name evidence="7" type="ORF">TGDOM2_314055</name>
</gene>
<feature type="compositionally biased region" description="Basic residues" evidence="5">
    <location>
        <begin position="23"/>
        <end position="33"/>
    </location>
</feature>
<feature type="compositionally biased region" description="Basic and acidic residues" evidence="5">
    <location>
        <begin position="628"/>
        <end position="637"/>
    </location>
</feature>
<dbReference type="AlphaFoldDB" id="A0A086JZP0"/>
<evidence type="ECO:0000256" key="2">
    <source>
        <dbReference type="ARBA" id="ARBA00022884"/>
    </source>
</evidence>
<dbReference type="PROSITE" id="PS50102">
    <property type="entry name" value="RRM"/>
    <property type="match status" value="1"/>
</dbReference>
<organism evidence="7 8">
    <name type="scientific">Toxoplasma gondii GAB2-2007-GAL-DOM2</name>
    <dbReference type="NCBI Taxonomy" id="1130820"/>
    <lineage>
        <taxon>Eukaryota</taxon>
        <taxon>Sar</taxon>
        <taxon>Alveolata</taxon>
        <taxon>Apicomplexa</taxon>
        <taxon>Conoidasida</taxon>
        <taxon>Coccidia</taxon>
        <taxon>Eucoccidiorida</taxon>
        <taxon>Eimeriorina</taxon>
        <taxon>Sarcocystidae</taxon>
        <taxon>Toxoplasma</taxon>
    </lineage>
</organism>
<dbReference type="InterPro" id="IPR000504">
    <property type="entry name" value="RRM_dom"/>
</dbReference>
<proteinExistence type="predicted"/>
<evidence type="ECO:0000256" key="1">
    <source>
        <dbReference type="ARBA" id="ARBA00022664"/>
    </source>
</evidence>
<sequence length="673" mass="74740">MQRGSPRSEVSTSSRSLSSRSVSLRRYHERRRGYSTDRSIGRSLSRMDSRVAYSRRGRSRSCSSRSNLSCSESRSPSVRHSRYGSSSFSRERSVSFASFHHSPRSTQQIERSGIFPRLPPSERHRGFPLGPTCGAAHAERQWWRRRGGGGWPARGGGRGGRGMWRGRTGGPSFGAERGRHGYREYGNNSWMDRSPGCDSEEEYRRSRSRERARRKKQYETIQKYCKTSEGERQVFWDGFQWVRKTDREGQLMYDQQMNATRRARRLHVGNLPLQLEEATEDDFKRHMWHVMRLNSSCADPAVCPILHVWFARDRGGNYGFVEMASVEEAHAALRLDGMLWHGLPIRINRPTDWKNSVGDESVLGAFAGTSGLALAESLAAAAQQATVTGNDTGLVSLIASLPEDQRAAALDLVARHRASQRANHQHVDVIQSQIQADLLSGQPSRVVRIACPSKIERDEEYDEILSDILAECNKYGHALAALIIRPELEQLLPSVTVGDVYLEYASCIQADHIILTFSGRMYDGKPLQLQRFNELAWRQTFHQHATPLLNQVFEKALEGLQPANVPVTADVGVVAIEAAGGDKDKIAACTAGAAAALAFLNSGPQTTSRTSTQVPYGPQPQPQTEASSEEKNCKDAVGENDSTTQDPENHIHDDGSVTCGTVGRVSVSTTCSE</sequence>
<dbReference type="Proteomes" id="UP000028837">
    <property type="component" value="Unassembled WGS sequence"/>
</dbReference>
<evidence type="ECO:0000256" key="3">
    <source>
        <dbReference type="ARBA" id="ARBA00023187"/>
    </source>
</evidence>
<name>A0A086JZP0_TOXGO</name>
<dbReference type="SUPFAM" id="SSF54928">
    <property type="entry name" value="RNA-binding domain, RBD"/>
    <property type="match status" value="1"/>
</dbReference>
<evidence type="ECO:0000259" key="6">
    <source>
        <dbReference type="PROSITE" id="PS50102"/>
    </source>
</evidence>
<keyword evidence="1" id="KW-0507">mRNA processing</keyword>
<evidence type="ECO:0000313" key="7">
    <source>
        <dbReference type="EMBL" id="KFG37608.1"/>
    </source>
</evidence>
<dbReference type="GO" id="GO:0003723">
    <property type="term" value="F:RNA binding"/>
    <property type="evidence" value="ECO:0007669"/>
    <property type="project" value="UniProtKB-UniRule"/>
</dbReference>
<dbReference type="GO" id="GO:0006397">
    <property type="term" value="P:mRNA processing"/>
    <property type="evidence" value="ECO:0007669"/>
    <property type="project" value="UniProtKB-KW"/>
</dbReference>
<feature type="region of interest" description="Disordered" evidence="5">
    <location>
        <begin position="1"/>
        <end position="125"/>
    </location>
</feature>
<dbReference type="SMART" id="SM00360">
    <property type="entry name" value="RRM"/>
    <property type="match status" value="1"/>
</dbReference>
<comment type="caution">
    <text evidence="7">The sequence shown here is derived from an EMBL/GenBank/DDBJ whole genome shotgun (WGS) entry which is preliminary data.</text>
</comment>
<feature type="region of interest" description="Disordered" evidence="5">
    <location>
        <begin position="145"/>
        <end position="212"/>
    </location>
</feature>
<keyword evidence="3" id="KW-0508">mRNA splicing</keyword>
<dbReference type="GO" id="GO:0008380">
    <property type="term" value="P:RNA splicing"/>
    <property type="evidence" value="ECO:0007669"/>
    <property type="project" value="UniProtKB-KW"/>
</dbReference>
<evidence type="ECO:0000313" key="8">
    <source>
        <dbReference type="Proteomes" id="UP000028837"/>
    </source>
</evidence>
<dbReference type="CDD" id="cd12232">
    <property type="entry name" value="RRM3_U2AF65"/>
    <property type="match status" value="1"/>
</dbReference>
<dbReference type="EMBL" id="AHZU02000998">
    <property type="protein sequence ID" value="KFG37608.1"/>
    <property type="molecule type" value="Genomic_DNA"/>
</dbReference>
<feature type="region of interest" description="Disordered" evidence="5">
    <location>
        <begin position="604"/>
        <end position="659"/>
    </location>
</feature>
<accession>A0A086JZP0</accession>
<feature type="compositionally biased region" description="Gly residues" evidence="5">
    <location>
        <begin position="148"/>
        <end position="172"/>
    </location>
</feature>
<dbReference type="Gene3D" id="3.30.70.330">
    <property type="match status" value="2"/>
</dbReference>
<keyword evidence="2 4" id="KW-0694">RNA-binding</keyword>
<feature type="domain" description="RRM" evidence="6">
    <location>
        <begin position="264"/>
        <end position="352"/>
    </location>
</feature>
<evidence type="ECO:0000256" key="4">
    <source>
        <dbReference type="PROSITE-ProRule" id="PRU00176"/>
    </source>
</evidence>
<dbReference type="PANTHER" id="PTHR23139">
    <property type="entry name" value="RNA-BINDING PROTEIN"/>
    <property type="match status" value="1"/>
</dbReference>
<feature type="compositionally biased region" description="Low complexity" evidence="5">
    <location>
        <begin position="1"/>
        <end position="22"/>
    </location>
</feature>
<protein>
    <submittedName>
        <fullName evidence="7">Putative splicing factor</fullName>
    </submittedName>
</protein>
<feature type="compositionally biased region" description="Polar residues" evidence="5">
    <location>
        <begin position="604"/>
        <end position="614"/>
    </location>
</feature>
<feature type="compositionally biased region" description="Low complexity" evidence="5">
    <location>
        <begin position="60"/>
        <end position="76"/>
    </location>
</feature>
<feature type="compositionally biased region" description="Low complexity" evidence="5">
    <location>
        <begin position="83"/>
        <end position="99"/>
    </location>
</feature>
<dbReference type="OrthoDB" id="331991at2759"/>
<reference evidence="7 8" key="1">
    <citation type="submission" date="2014-02" db="EMBL/GenBank/DDBJ databases">
        <authorList>
            <person name="Sibley D."/>
            <person name="Venepally P."/>
            <person name="Karamycheva S."/>
            <person name="Hadjithomas M."/>
            <person name="Khan A."/>
            <person name="Brunk B."/>
            <person name="Roos D."/>
            <person name="Caler E."/>
            <person name="Lorenzi H."/>
        </authorList>
    </citation>
    <scope>NUCLEOTIDE SEQUENCE [LARGE SCALE GENOMIC DNA]</scope>
    <source>
        <strain evidence="7 8">GAB2-2007-GAL-DOM2</strain>
    </source>
</reference>
<dbReference type="InterPro" id="IPR035979">
    <property type="entry name" value="RBD_domain_sf"/>
</dbReference>
<evidence type="ECO:0000256" key="5">
    <source>
        <dbReference type="SAM" id="MobiDB-lite"/>
    </source>
</evidence>
<dbReference type="InterPro" id="IPR012677">
    <property type="entry name" value="Nucleotide-bd_a/b_plait_sf"/>
</dbReference>
<dbReference type="VEuPathDB" id="ToxoDB:TGDOM2_314055"/>